<dbReference type="Proteomes" id="UP000029917">
    <property type="component" value="Unassembled WGS sequence"/>
</dbReference>
<sequence length="290" mass="29223">MTPAVLDSAWLRRHPLPQHPEGTDKNSRGRVMLVGGSLTVPGGLLLTAEAAFRAGAGKVQLALPEPLAIPSGIAMPESSVFALPVSDEGEIAGLGTLPDRITCCDCVAIGPAMASTSAAGAVLDGLLPVASGPPVILDAAAVSASADRHDALAALPGGAILTPHVGEMAALTGLEPEDIEARREEVAVDHAARLRAVLLIKGTTTVIASPDGELAVYGGGGVGLATGGSGDVLTGLIAGLCARGLPAWEAVCWGVWLHGEAGRRLSERMGSMGFLARDLPGEVPALMRGI</sequence>
<keyword evidence="5 6" id="KW-0456">Lyase</keyword>
<comment type="cofactor">
    <cofactor evidence="6">
        <name>Mg(2+)</name>
        <dbReference type="ChEBI" id="CHEBI:18420"/>
    </cofactor>
</comment>
<comment type="catalytic activity">
    <reaction evidence="6">
        <text>(6S)-NADHX + ADP = AMP + phosphate + NADH + H(+)</text>
        <dbReference type="Rhea" id="RHEA:32223"/>
        <dbReference type="ChEBI" id="CHEBI:15378"/>
        <dbReference type="ChEBI" id="CHEBI:43474"/>
        <dbReference type="ChEBI" id="CHEBI:57945"/>
        <dbReference type="ChEBI" id="CHEBI:64074"/>
        <dbReference type="ChEBI" id="CHEBI:456215"/>
        <dbReference type="ChEBI" id="CHEBI:456216"/>
        <dbReference type="EC" id="4.2.1.136"/>
    </reaction>
</comment>
<reference evidence="8 9" key="2">
    <citation type="submission" date="2014-10" db="EMBL/GenBank/DDBJ databases">
        <title>Paracoccus sanguinis sp. nov., isolated from clinical specimens of New York State patients.</title>
        <authorList>
            <person name="Mingle L.A."/>
            <person name="Cole J.A."/>
            <person name="Lapierre P."/>
            <person name="Musser K.A."/>
        </authorList>
    </citation>
    <scope>NUCLEOTIDE SEQUENCE [LARGE SCALE GENOMIC DNA]</scope>
    <source>
        <strain evidence="8 9">HAMBI 3106</strain>
    </source>
</reference>
<dbReference type="EC" id="4.2.1.136" evidence="6"/>
<dbReference type="EMBL" id="JRKS01000004">
    <property type="protein sequence ID" value="KGJ09161.1"/>
    <property type="molecule type" value="Genomic_DNA"/>
</dbReference>
<keyword evidence="3 6" id="KW-0521">NADP</keyword>
<dbReference type="GO" id="GO:0052856">
    <property type="term" value="F:NAD(P)HX epimerase activity"/>
    <property type="evidence" value="ECO:0007669"/>
    <property type="project" value="TreeGrafter"/>
</dbReference>
<evidence type="ECO:0000256" key="5">
    <source>
        <dbReference type="ARBA" id="ARBA00023239"/>
    </source>
</evidence>
<keyword evidence="9" id="KW-1185">Reference proteome</keyword>
<dbReference type="GO" id="GO:0005524">
    <property type="term" value="F:ATP binding"/>
    <property type="evidence" value="ECO:0007669"/>
    <property type="project" value="UniProtKB-KW"/>
</dbReference>
<comment type="caution">
    <text evidence="8">The sequence shown here is derived from an EMBL/GenBank/DDBJ whole genome shotgun (WGS) entry which is preliminary data.</text>
</comment>
<dbReference type="HAMAP" id="MF_01965">
    <property type="entry name" value="NADHX_dehydratase"/>
    <property type="match status" value="1"/>
</dbReference>
<feature type="binding site" evidence="6">
    <location>
        <begin position="201"/>
        <end position="205"/>
    </location>
    <ligand>
        <name>AMP</name>
        <dbReference type="ChEBI" id="CHEBI:456215"/>
    </ligand>
</feature>
<dbReference type="InterPro" id="IPR000631">
    <property type="entry name" value="CARKD"/>
</dbReference>
<keyword evidence="2 6" id="KW-0067">ATP-binding</keyword>
<keyword evidence="4 6" id="KW-0520">NAD</keyword>
<dbReference type="InterPro" id="IPR017953">
    <property type="entry name" value="Carbohydrate_kinase_pred_CS"/>
</dbReference>
<feature type="binding site" evidence="6">
    <location>
        <position position="231"/>
    </location>
    <ligand>
        <name>(6S)-NADPHX</name>
        <dbReference type="ChEBI" id="CHEBI:64076"/>
    </ligand>
</feature>
<dbReference type="OrthoDB" id="9806925at2"/>
<dbReference type="Gene3D" id="3.40.1190.20">
    <property type="match status" value="1"/>
</dbReference>
<dbReference type="AlphaFoldDB" id="A0A099FG03"/>
<dbReference type="PROSITE" id="PS51383">
    <property type="entry name" value="YJEF_C_3"/>
    <property type="match status" value="1"/>
</dbReference>
<proteinExistence type="inferred from homology"/>
<feature type="binding site" evidence="6">
    <location>
        <position position="230"/>
    </location>
    <ligand>
        <name>AMP</name>
        <dbReference type="ChEBI" id="CHEBI:456215"/>
    </ligand>
</feature>
<dbReference type="PANTHER" id="PTHR12592">
    <property type="entry name" value="ATP-DEPENDENT (S)-NAD(P)H-HYDRATE DEHYDRATASE FAMILY MEMBER"/>
    <property type="match status" value="1"/>
</dbReference>
<comment type="similarity">
    <text evidence="6">Belongs to the NnrD/CARKD family.</text>
</comment>
<keyword evidence="1 6" id="KW-0547">Nucleotide-binding</keyword>
<dbReference type="GO" id="GO:0110051">
    <property type="term" value="P:metabolite repair"/>
    <property type="evidence" value="ECO:0007669"/>
    <property type="project" value="TreeGrafter"/>
</dbReference>
<protein>
    <recommendedName>
        <fullName evidence="6">ADP-dependent (S)-NAD(P)H-hydrate dehydratase</fullName>
        <ecNumber evidence="6">4.2.1.136</ecNumber>
    </recommendedName>
    <alternativeName>
        <fullName evidence="6">ADP-dependent NAD(P)HX dehydratase</fullName>
    </alternativeName>
</protein>
<dbReference type="PROSITE" id="PS01050">
    <property type="entry name" value="YJEF_C_2"/>
    <property type="match status" value="1"/>
</dbReference>
<comment type="function">
    <text evidence="6">Catalyzes the dehydration of the S-form of NAD(P)HX at the expense of ADP, which is converted to AMP. Together with NAD(P)HX epimerase, which catalyzes the epimerization of the S- and R-forms, the enzyme allows the repair of both epimers of NAD(P)HX, a damaged form of NAD(P)H that is a result of enzymatic or heat-dependent hydration.</text>
</comment>
<gene>
    <name evidence="6" type="primary">nnrD</name>
    <name evidence="8" type="ORF">IC63_02760</name>
</gene>
<evidence type="ECO:0000256" key="1">
    <source>
        <dbReference type="ARBA" id="ARBA00022741"/>
    </source>
</evidence>
<dbReference type="CDD" id="cd01171">
    <property type="entry name" value="YXKO-related"/>
    <property type="match status" value="1"/>
</dbReference>
<dbReference type="InterPro" id="IPR029056">
    <property type="entry name" value="Ribokinase-like"/>
</dbReference>
<comment type="catalytic activity">
    <reaction evidence="6">
        <text>(6S)-NADPHX + ADP = AMP + phosphate + NADPH + H(+)</text>
        <dbReference type="Rhea" id="RHEA:32235"/>
        <dbReference type="ChEBI" id="CHEBI:15378"/>
        <dbReference type="ChEBI" id="CHEBI:43474"/>
        <dbReference type="ChEBI" id="CHEBI:57783"/>
        <dbReference type="ChEBI" id="CHEBI:64076"/>
        <dbReference type="ChEBI" id="CHEBI:456215"/>
        <dbReference type="ChEBI" id="CHEBI:456216"/>
        <dbReference type="EC" id="4.2.1.136"/>
    </reaction>
</comment>
<evidence type="ECO:0000313" key="9">
    <source>
        <dbReference type="Proteomes" id="UP000029917"/>
    </source>
</evidence>
<feature type="binding site" evidence="6">
    <location>
        <position position="164"/>
    </location>
    <ligand>
        <name>(6S)-NADPHX</name>
        <dbReference type="ChEBI" id="CHEBI:64076"/>
    </ligand>
</feature>
<name>A0A099FG03_9RHOB</name>
<evidence type="ECO:0000256" key="3">
    <source>
        <dbReference type="ARBA" id="ARBA00022857"/>
    </source>
</evidence>
<dbReference type="GO" id="GO:0052855">
    <property type="term" value="F:ADP-dependent NAD(P)H-hydrate dehydratase activity"/>
    <property type="evidence" value="ECO:0007669"/>
    <property type="project" value="UniProtKB-UniRule"/>
</dbReference>
<evidence type="ECO:0000256" key="2">
    <source>
        <dbReference type="ARBA" id="ARBA00022840"/>
    </source>
</evidence>
<dbReference type="NCBIfam" id="TIGR00196">
    <property type="entry name" value="yjeF_cterm"/>
    <property type="match status" value="1"/>
</dbReference>
<accession>A0A099FG03</accession>
<dbReference type="PANTHER" id="PTHR12592:SF0">
    <property type="entry name" value="ATP-DEPENDENT (S)-NAD(P)H-HYDRATE DEHYDRATASE"/>
    <property type="match status" value="1"/>
</dbReference>
<organism evidence="8 9">
    <name type="scientific">Paracoccus sphaerophysae</name>
    <dbReference type="NCBI Taxonomy" id="690417"/>
    <lineage>
        <taxon>Bacteria</taxon>
        <taxon>Pseudomonadati</taxon>
        <taxon>Pseudomonadota</taxon>
        <taxon>Alphaproteobacteria</taxon>
        <taxon>Rhodobacterales</taxon>
        <taxon>Paracoccaceae</taxon>
        <taxon>Paracoccus</taxon>
    </lineage>
</organism>
<dbReference type="GO" id="GO:0046496">
    <property type="term" value="P:nicotinamide nucleotide metabolic process"/>
    <property type="evidence" value="ECO:0007669"/>
    <property type="project" value="UniProtKB-UniRule"/>
</dbReference>
<comment type="subunit">
    <text evidence="6">Homotetramer.</text>
</comment>
<evidence type="ECO:0000256" key="6">
    <source>
        <dbReference type="HAMAP-Rule" id="MF_01965"/>
    </source>
</evidence>
<dbReference type="Pfam" id="PF01256">
    <property type="entry name" value="Carb_kinase"/>
    <property type="match status" value="1"/>
</dbReference>
<dbReference type="SUPFAM" id="SSF53613">
    <property type="entry name" value="Ribokinase-like"/>
    <property type="match status" value="1"/>
</dbReference>
<feature type="domain" description="YjeF C-terminal" evidence="7">
    <location>
        <begin position="8"/>
        <end position="290"/>
    </location>
</feature>
<evidence type="ECO:0000256" key="4">
    <source>
        <dbReference type="ARBA" id="ARBA00023027"/>
    </source>
</evidence>
<dbReference type="STRING" id="690417.IC63_02760"/>
<comment type="caution">
    <text evidence="6">Lacks conserved residue(s) required for the propagation of feature annotation.</text>
</comment>
<reference evidence="8 9" key="1">
    <citation type="submission" date="2014-09" db="EMBL/GenBank/DDBJ databases">
        <authorList>
            <person name="McGinnis J.M."/>
            <person name="Wolfgang W.J."/>
        </authorList>
    </citation>
    <scope>NUCLEOTIDE SEQUENCE [LARGE SCALE GENOMIC DNA]</scope>
    <source>
        <strain evidence="8 9">HAMBI 3106</strain>
    </source>
</reference>
<evidence type="ECO:0000313" key="8">
    <source>
        <dbReference type="EMBL" id="KGJ09161.1"/>
    </source>
</evidence>
<evidence type="ECO:0000259" key="7">
    <source>
        <dbReference type="PROSITE" id="PS51383"/>
    </source>
</evidence>
<dbReference type="RefSeq" id="WP_036716663.1">
    <property type="nucleotide sequence ID" value="NZ_JRKS01000004.1"/>
</dbReference>